<dbReference type="OrthoDB" id="7173932at2"/>
<dbReference type="Pfam" id="PF03432">
    <property type="entry name" value="Relaxase"/>
    <property type="match status" value="1"/>
</dbReference>
<dbReference type="AlphaFoldDB" id="A0A433MVD1"/>
<evidence type="ECO:0000256" key="1">
    <source>
        <dbReference type="SAM" id="MobiDB-lite"/>
    </source>
</evidence>
<dbReference type="Gene3D" id="3.30.930.30">
    <property type="match status" value="1"/>
</dbReference>
<comment type="caution">
    <text evidence="3">The sequence shown here is derived from an EMBL/GenBank/DDBJ whole genome shotgun (WGS) entry which is preliminary data.</text>
</comment>
<dbReference type="EMBL" id="RXFT01000026">
    <property type="protein sequence ID" value="RUR71865.1"/>
    <property type="molecule type" value="Genomic_DNA"/>
</dbReference>
<feature type="region of interest" description="Disordered" evidence="1">
    <location>
        <begin position="318"/>
        <end position="341"/>
    </location>
</feature>
<reference evidence="3 4" key="1">
    <citation type="submission" date="2018-12" db="EMBL/GenBank/DDBJ databases">
        <title>The genome sequences of Variovorax guangxiensis DSM 27352.</title>
        <authorList>
            <person name="Gao J."/>
            <person name="Sun J."/>
        </authorList>
    </citation>
    <scope>NUCLEOTIDE SEQUENCE [LARGE SCALE GENOMIC DNA]</scope>
    <source>
        <strain evidence="3 4">DSM 27352</strain>
    </source>
</reference>
<organism evidence="3 4">
    <name type="scientific">Variovorax guangxiensis</name>
    <dbReference type="NCBI Taxonomy" id="1775474"/>
    <lineage>
        <taxon>Bacteria</taxon>
        <taxon>Pseudomonadati</taxon>
        <taxon>Pseudomonadota</taxon>
        <taxon>Betaproteobacteria</taxon>
        <taxon>Burkholderiales</taxon>
        <taxon>Comamonadaceae</taxon>
        <taxon>Variovorax</taxon>
    </lineage>
</organism>
<proteinExistence type="predicted"/>
<name>A0A433MVD1_9BURK</name>
<evidence type="ECO:0000313" key="4">
    <source>
        <dbReference type="Proteomes" id="UP000281118"/>
    </source>
</evidence>
<feature type="region of interest" description="Disordered" evidence="1">
    <location>
        <begin position="27"/>
        <end position="56"/>
    </location>
</feature>
<evidence type="ECO:0000259" key="2">
    <source>
        <dbReference type="Pfam" id="PF03432"/>
    </source>
</evidence>
<protein>
    <recommendedName>
        <fullName evidence="2">MobA/VirD2-like nuclease domain-containing protein</fullName>
    </recommendedName>
</protein>
<evidence type="ECO:0000313" key="3">
    <source>
        <dbReference type="EMBL" id="RUR71865.1"/>
    </source>
</evidence>
<feature type="domain" description="MobA/VirD2-like nuclease" evidence="2">
    <location>
        <begin position="115"/>
        <end position="234"/>
    </location>
</feature>
<dbReference type="Proteomes" id="UP000281118">
    <property type="component" value="Unassembled WGS sequence"/>
</dbReference>
<feature type="compositionally biased region" description="Basic and acidic residues" evidence="1">
    <location>
        <begin position="249"/>
        <end position="270"/>
    </location>
</feature>
<accession>A0A433MVD1</accession>
<dbReference type="InterPro" id="IPR005094">
    <property type="entry name" value="Endonuclease_MobA/VirD2"/>
</dbReference>
<feature type="region of interest" description="Disordered" evidence="1">
    <location>
        <begin position="240"/>
        <end position="284"/>
    </location>
</feature>
<gene>
    <name evidence="3" type="ORF">EJP67_32945</name>
</gene>
<sequence length="341" mass="37745">MENRVSTKTYVDGMLVDWGTKLFNQTPIKAKGPKKGLTGVPLVPKPKKKGKSGGAVQKLDAKAIRSKLGSIAKKPPEVMVKISGGGKGMRHIKSHLDYISRNGKIELENEEGDVLTGIEDLRELRKEWQDGGSRIADESDVREAFNIVLSMPAGTDELAVKRAARDFAAQEFDGHQYVMALHTFATDPDPKPSKNPHVHLAVKAQAADGTRLNPRKADLQRWREGFAEALREHGVEAAATNRQQRLKRDRGEKQPVRQMRERGATLDRVGKGGASPERIAKAKRTEAKVANRYKKITKALASSPDVEDRKLAVGLVERLAEERRNEPIRGKPGRPAKDTER</sequence>